<accession>A0A382S7L0</accession>
<name>A0A382S7L0_9ZZZZ</name>
<gene>
    <name evidence="1" type="ORF">METZ01_LOCUS358758</name>
</gene>
<organism evidence="1">
    <name type="scientific">marine metagenome</name>
    <dbReference type="NCBI Taxonomy" id="408172"/>
    <lineage>
        <taxon>unclassified sequences</taxon>
        <taxon>metagenomes</taxon>
        <taxon>ecological metagenomes</taxon>
    </lineage>
</organism>
<reference evidence="1" key="1">
    <citation type="submission" date="2018-05" db="EMBL/GenBank/DDBJ databases">
        <authorList>
            <person name="Lanie J.A."/>
            <person name="Ng W.-L."/>
            <person name="Kazmierczak K.M."/>
            <person name="Andrzejewski T.M."/>
            <person name="Davidsen T.M."/>
            <person name="Wayne K.J."/>
            <person name="Tettelin H."/>
            <person name="Glass J.I."/>
            <person name="Rusch D."/>
            <person name="Podicherti R."/>
            <person name="Tsui H.-C.T."/>
            <person name="Winkler M.E."/>
        </authorList>
    </citation>
    <scope>NUCLEOTIDE SEQUENCE</scope>
</reference>
<sequence>MKRVRKSTVAVTHAATGQPVRLPLSHLSFSYNTWYIFEVAEIMEERQNTPDALDALAGDS</sequence>
<evidence type="ECO:0000313" key="1">
    <source>
        <dbReference type="EMBL" id="SVD05904.1"/>
    </source>
</evidence>
<protein>
    <submittedName>
        <fullName evidence="1">Uncharacterized protein</fullName>
    </submittedName>
</protein>
<dbReference type="AlphaFoldDB" id="A0A382S7L0"/>
<proteinExistence type="predicted"/>
<dbReference type="EMBL" id="UINC01127043">
    <property type="protein sequence ID" value="SVD05904.1"/>
    <property type="molecule type" value="Genomic_DNA"/>
</dbReference>
<feature type="non-terminal residue" evidence="1">
    <location>
        <position position="60"/>
    </location>
</feature>